<dbReference type="PRINTS" id="PR00455">
    <property type="entry name" value="HTHTETR"/>
</dbReference>
<dbReference type="PANTHER" id="PTHR30055">
    <property type="entry name" value="HTH-TYPE TRANSCRIPTIONAL REGULATOR RUTR"/>
    <property type="match status" value="1"/>
</dbReference>
<dbReference type="GO" id="GO:0000976">
    <property type="term" value="F:transcription cis-regulatory region binding"/>
    <property type="evidence" value="ECO:0007669"/>
    <property type="project" value="TreeGrafter"/>
</dbReference>
<proteinExistence type="predicted"/>
<dbReference type="OrthoDB" id="9779746at2"/>
<evidence type="ECO:0000256" key="1">
    <source>
        <dbReference type="ARBA" id="ARBA00023125"/>
    </source>
</evidence>
<accession>A0A2S6AWF9</accession>
<feature type="DNA-binding region" description="H-T-H motif" evidence="2">
    <location>
        <begin position="39"/>
        <end position="58"/>
    </location>
</feature>
<dbReference type="EMBL" id="PSZC01000002">
    <property type="protein sequence ID" value="PPJ39551.1"/>
    <property type="molecule type" value="Genomic_DNA"/>
</dbReference>
<evidence type="ECO:0000313" key="5">
    <source>
        <dbReference type="EMBL" id="PPJ39551.1"/>
    </source>
</evidence>
<evidence type="ECO:0000256" key="3">
    <source>
        <dbReference type="SAM" id="MobiDB-lite"/>
    </source>
</evidence>
<dbReference type="Gene3D" id="1.10.357.10">
    <property type="entry name" value="Tetracycline Repressor, domain 2"/>
    <property type="match status" value="1"/>
</dbReference>
<dbReference type="PANTHER" id="PTHR30055:SF223">
    <property type="entry name" value="HTH-TYPE TRANSCRIPTIONAL REGULATOR UIDR"/>
    <property type="match status" value="1"/>
</dbReference>
<evidence type="ECO:0000256" key="2">
    <source>
        <dbReference type="PROSITE-ProRule" id="PRU00335"/>
    </source>
</evidence>
<feature type="domain" description="HTH tetR-type" evidence="4">
    <location>
        <begin position="16"/>
        <end position="76"/>
    </location>
</feature>
<comment type="caution">
    <text evidence="5">The sequence shown here is derived from an EMBL/GenBank/DDBJ whole genome shotgun (WGS) entry which is preliminary data.</text>
</comment>
<protein>
    <recommendedName>
        <fullName evidence="4">HTH tetR-type domain-containing protein</fullName>
    </recommendedName>
</protein>
<name>A0A2S6AWF9_9NOCA</name>
<dbReference type="Proteomes" id="UP000239874">
    <property type="component" value="Unassembled WGS sequence"/>
</dbReference>
<evidence type="ECO:0000313" key="6">
    <source>
        <dbReference type="Proteomes" id="UP000239874"/>
    </source>
</evidence>
<gene>
    <name evidence="5" type="ORF">C5E45_03630</name>
</gene>
<dbReference type="InterPro" id="IPR050109">
    <property type="entry name" value="HTH-type_TetR-like_transc_reg"/>
</dbReference>
<keyword evidence="1 2" id="KW-0238">DNA-binding</keyword>
<dbReference type="PROSITE" id="PS50977">
    <property type="entry name" value="HTH_TETR_2"/>
    <property type="match status" value="1"/>
</dbReference>
<dbReference type="InterPro" id="IPR001647">
    <property type="entry name" value="HTH_TetR"/>
</dbReference>
<dbReference type="AlphaFoldDB" id="A0A2S6AWF9"/>
<organism evidence="5 6">
    <name type="scientific">Nocardia nova</name>
    <dbReference type="NCBI Taxonomy" id="37330"/>
    <lineage>
        <taxon>Bacteria</taxon>
        <taxon>Bacillati</taxon>
        <taxon>Actinomycetota</taxon>
        <taxon>Actinomycetes</taxon>
        <taxon>Mycobacteriales</taxon>
        <taxon>Nocardiaceae</taxon>
        <taxon>Nocardia</taxon>
    </lineage>
</organism>
<dbReference type="SUPFAM" id="SSF46689">
    <property type="entry name" value="Homeodomain-like"/>
    <property type="match status" value="1"/>
</dbReference>
<dbReference type="InterPro" id="IPR009057">
    <property type="entry name" value="Homeodomain-like_sf"/>
</dbReference>
<dbReference type="GO" id="GO:0003700">
    <property type="term" value="F:DNA-binding transcription factor activity"/>
    <property type="evidence" value="ECO:0007669"/>
    <property type="project" value="TreeGrafter"/>
</dbReference>
<sequence length="210" mass="22422">MEGSVEAAERFGPRALRTRSAILVASERLFLELGYGGTRINNITDACGISPAGFYTYFRGKREVFEALGEAAYRDLLEVVGEIENLPRPCSASEMETWVRRYFALMDRHGAFIFAAPQAGPADESIEAAVSVRPCATAARQNSTRWADSSAEGELPAALCRANTAKVSSNTALVSNSTCSLPMARTALRSSSRALSKPGAPASAIALSPR</sequence>
<feature type="region of interest" description="Disordered" evidence="3">
    <location>
        <begin position="190"/>
        <end position="210"/>
    </location>
</feature>
<evidence type="ECO:0000259" key="4">
    <source>
        <dbReference type="PROSITE" id="PS50977"/>
    </source>
</evidence>
<reference evidence="5 6" key="1">
    <citation type="submission" date="2018-02" db="EMBL/GenBank/DDBJ databases">
        <title>8 Nocardia nova and 1 Nocardia cyriacigeorgica strain used for evolution to TMP-SMX.</title>
        <authorList>
            <person name="Mehta H."/>
            <person name="Weng J."/>
            <person name="Shamoo Y."/>
        </authorList>
    </citation>
    <scope>NUCLEOTIDE SEQUENCE [LARGE SCALE GENOMIC DNA]</scope>
    <source>
        <strain evidence="5 6">MDA3139</strain>
    </source>
</reference>
<dbReference type="Pfam" id="PF00440">
    <property type="entry name" value="TetR_N"/>
    <property type="match status" value="1"/>
</dbReference>